<evidence type="ECO:0000313" key="3">
    <source>
        <dbReference type="Proteomes" id="UP000078550"/>
    </source>
</evidence>
<dbReference type="AlphaFoldDB" id="A0A1A8ZMF2"/>
<protein>
    <submittedName>
        <fullName evidence="2">Uncharacterized protein</fullName>
    </submittedName>
</protein>
<sequence>MTPLPAHVYINEHASTMKNASNNGADITEHVIKTANVLGILLKSNADDIFYVKQVIHYFYFKYYLTHYAISDESVKALQRNEKSFILSLSEKVKIISASVLYILKSDILSYNGIILNKEYIILENYEKENYVLCNYLATVERQKGKNFIDFLKVKIKDEQLLLFMTVLCCSTEDKKENLSIFWTITAYIVYTFLQKYGIKKEKELVRNDLYDLVSERFRLDGYLMCINKVINVVINFYISLLNLGKDELLRVSPRSSTICTEVRNNLHSVRHIEGKIIPFDDTVMYEKLRKLFKIVCTGLLLILENLPCVNYITFVILDIFIVVSKYSPCFIKENIEVIIKLFCKFFLNKDLFFLFKNKLYVDKEILFMNVGIKYSTLSVVSLFLFNGKIEGKKTLIFNTKNGRDNNVGTLTNEGCALEKLHNTHGSDTHGSDTHGSDRHGSDRHGSDRHGSDRHGSDRHGSDRHGSDRHGSDRHGSDRHGSDRHGEDYNKMENHSGEGDFYREECVVDDNNFVGCWALLNDFAEAVDTCIDITRDRKRCIEIVINNFKKVKRRNKYFMKYYFVNIILPFKKFLYDEYVKKRLFYMYTFVMKKAKYEDVREYLFIEMVCTNHIILKILYGIKKCTYIFIRYLKLNEPKIYATLFNNSLFVPNF</sequence>
<accession>A0A1A8ZMF2</accession>
<evidence type="ECO:0000313" key="2">
    <source>
        <dbReference type="EMBL" id="SBT44999.1"/>
    </source>
</evidence>
<proteinExistence type="predicted"/>
<feature type="region of interest" description="Disordered" evidence="1">
    <location>
        <begin position="422"/>
        <end position="492"/>
    </location>
</feature>
<dbReference type="Proteomes" id="UP000078550">
    <property type="component" value="Unassembled WGS sequence"/>
</dbReference>
<name>A0A1A8ZMF2_PLAOA</name>
<evidence type="ECO:0000256" key="1">
    <source>
        <dbReference type="SAM" id="MobiDB-lite"/>
    </source>
</evidence>
<gene>
    <name evidence="2" type="ORF">POVWA2_048960</name>
</gene>
<organism evidence="2 3">
    <name type="scientific">Plasmodium ovale wallikeri</name>
    <dbReference type="NCBI Taxonomy" id="864142"/>
    <lineage>
        <taxon>Eukaryota</taxon>
        <taxon>Sar</taxon>
        <taxon>Alveolata</taxon>
        <taxon>Apicomplexa</taxon>
        <taxon>Aconoidasida</taxon>
        <taxon>Haemosporida</taxon>
        <taxon>Plasmodiidae</taxon>
        <taxon>Plasmodium</taxon>
        <taxon>Plasmodium (Plasmodium)</taxon>
    </lineage>
</organism>
<dbReference type="EMBL" id="FLRE01000176">
    <property type="protein sequence ID" value="SBT44999.1"/>
    <property type="molecule type" value="Genomic_DNA"/>
</dbReference>
<reference evidence="3" key="1">
    <citation type="submission" date="2016-05" db="EMBL/GenBank/DDBJ databases">
        <authorList>
            <person name="Naeem Raeece"/>
        </authorList>
    </citation>
    <scope>NUCLEOTIDE SEQUENCE [LARGE SCALE GENOMIC DNA]</scope>
</reference>